<dbReference type="Proteomes" id="UP000218231">
    <property type="component" value="Unassembled WGS sequence"/>
</dbReference>
<accession>A0A2A2LK24</accession>
<dbReference type="OrthoDB" id="5818094at2759"/>
<gene>
    <name evidence="2" type="ORF">WR25_11944</name>
</gene>
<feature type="region of interest" description="Disordered" evidence="1">
    <location>
        <begin position="1"/>
        <end position="78"/>
    </location>
</feature>
<sequence length="310" mass="35650">MTRGQPKSSTWETSFEEEMEKCVRDSQGKQKQAKNDRVKSSSTSTSNKTTNQTTTTSNSMSSAGRNDSSETSLKHSTMPDYSIEMDKYGRLHNVEKRLVWPSRVPLGAKEFTYYLKHPEKNHRKKKMINALQCRYENTPPTLPVKTRDLFESSLASSSTNTARSARYAICECEEAKDLFIGDKTEKQAASYVHSAASFVLYYRRPEANSLSLSMPLFVCYRSANSAVYHFPVVQSFRTIVKSFSSPEDTIEMPMWRFECGEERRIEFTTLCGLIDYYLTYSYFNPKSGDFEIFPISIRKKMKMNTQMIGR</sequence>
<evidence type="ECO:0000313" key="2">
    <source>
        <dbReference type="EMBL" id="PAV86554.1"/>
    </source>
</evidence>
<protein>
    <submittedName>
        <fullName evidence="2">Uncharacterized protein</fullName>
    </submittedName>
</protein>
<name>A0A2A2LK24_9BILA</name>
<organism evidence="2 3">
    <name type="scientific">Diploscapter pachys</name>
    <dbReference type="NCBI Taxonomy" id="2018661"/>
    <lineage>
        <taxon>Eukaryota</taxon>
        <taxon>Metazoa</taxon>
        <taxon>Ecdysozoa</taxon>
        <taxon>Nematoda</taxon>
        <taxon>Chromadorea</taxon>
        <taxon>Rhabditida</taxon>
        <taxon>Rhabditina</taxon>
        <taxon>Rhabditomorpha</taxon>
        <taxon>Rhabditoidea</taxon>
        <taxon>Rhabditidae</taxon>
        <taxon>Diploscapter</taxon>
    </lineage>
</organism>
<feature type="compositionally biased region" description="Polar residues" evidence="1">
    <location>
        <begin position="63"/>
        <end position="75"/>
    </location>
</feature>
<proteinExistence type="predicted"/>
<keyword evidence="3" id="KW-1185">Reference proteome</keyword>
<feature type="compositionally biased region" description="Low complexity" evidence="1">
    <location>
        <begin position="40"/>
        <end position="62"/>
    </location>
</feature>
<evidence type="ECO:0000313" key="3">
    <source>
        <dbReference type="Proteomes" id="UP000218231"/>
    </source>
</evidence>
<evidence type="ECO:0000256" key="1">
    <source>
        <dbReference type="SAM" id="MobiDB-lite"/>
    </source>
</evidence>
<dbReference type="AlphaFoldDB" id="A0A2A2LK24"/>
<reference evidence="2 3" key="1">
    <citation type="journal article" date="2017" name="Curr. Biol.">
        <title>Genome architecture and evolution of a unichromosomal asexual nematode.</title>
        <authorList>
            <person name="Fradin H."/>
            <person name="Zegar C."/>
            <person name="Gutwein M."/>
            <person name="Lucas J."/>
            <person name="Kovtun M."/>
            <person name="Corcoran D."/>
            <person name="Baugh L.R."/>
            <person name="Kiontke K."/>
            <person name="Gunsalus K."/>
            <person name="Fitch D.H."/>
            <person name="Piano F."/>
        </authorList>
    </citation>
    <scope>NUCLEOTIDE SEQUENCE [LARGE SCALE GENOMIC DNA]</scope>
    <source>
        <strain evidence="2">PF1309</strain>
    </source>
</reference>
<dbReference type="PANTHER" id="PTHR31128">
    <property type="entry name" value="PROTEIN CBR-CLEC-135-RELATED"/>
    <property type="match status" value="1"/>
</dbReference>
<feature type="compositionally biased region" description="Polar residues" evidence="1">
    <location>
        <begin position="1"/>
        <end position="13"/>
    </location>
</feature>
<feature type="compositionally biased region" description="Basic and acidic residues" evidence="1">
    <location>
        <begin position="20"/>
        <end position="39"/>
    </location>
</feature>
<dbReference type="EMBL" id="LIAE01006657">
    <property type="protein sequence ID" value="PAV86554.1"/>
    <property type="molecule type" value="Genomic_DNA"/>
</dbReference>
<comment type="caution">
    <text evidence="2">The sequence shown here is derived from an EMBL/GenBank/DDBJ whole genome shotgun (WGS) entry which is preliminary data.</text>
</comment>
<dbReference type="PANTHER" id="PTHR31128:SF9">
    <property type="entry name" value="DUF3444 DOMAIN-CONTAINING PROTEIN-RELATED"/>
    <property type="match status" value="1"/>
</dbReference>